<feature type="binding site" evidence="8">
    <location>
        <position position="274"/>
    </location>
    <ligand>
        <name>Mn(2+)</name>
        <dbReference type="ChEBI" id="CHEBI:29035"/>
    </ligand>
</feature>
<dbReference type="InterPro" id="IPR000917">
    <property type="entry name" value="Sulfatase_N"/>
</dbReference>
<evidence type="ECO:0000256" key="3">
    <source>
        <dbReference type="ARBA" id="ARBA00022692"/>
    </source>
</evidence>
<evidence type="ECO:0000256" key="6">
    <source>
        <dbReference type="PIRSR" id="PIRSR005091-1"/>
    </source>
</evidence>
<evidence type="ECO:0000313" key="11">
    <source>
        <dbReference type="EMBL" id="RAL18111.1"/>
    </source>
</evidence>
<evidence type="ECO:0000256" key="2">
    <source>
        <dbReference type="ARBA" id="ARBA00022475"/>
    </source>
</evidence>
<evidence type="ECO:0000259" key="10">
    <source>
        <dbReference type="Pfam" id="PF00884"/>
    </source>
</evidence>
<dbReference type="PANTHER" id="PTHR47371:SF3">
    <property type="entry name" value="PHOSPHOGLYCEROL TRANSFERASE I"/>
    <property type="match status" value="1"/>
</dbReference>
<keyword evidence="11" id="KW-0808">Transferase</keyword>
<dbReference type="PANTHER" id="PTHR47371">
    <property type="entry name" value="LIPOTEICHOIC ACID SYNTHASE"/>
    <property type="match status" value="1"/>
</dbReference>
<evidence type="ECO:0000256" key="9">
    <source>
        <dbReference type="SAM" id="Phobius"/>
    </source>
</evidence>
<evidence type="ECO:0000256" key="1">
    <source>
        <dbReference type="ARBA" id="ARBA00004651"/>
    </source>
</evidence>
<evidence type="ECO:0000256" key="4">
    <source>
        <dbReference type="ARBA" id="ARBA00022989"/>
    </source>
</evidence>
<comment type="subcellular location">
    <subcellularLocation>
        <location evidence="1">Cell membrane</location>
        <topology evidence="1">Multi-pass membrane protein</topology>
    </subcellularLocation>
</comment>
<dbReference type="EMBL" id="PTPX01000018">
    <property type="protein sequence ID" value="RAL18111.1"/>
    <property type="molecule type" value="Genomic_DNA"/>
</dbReference>
<proteinExistence type="predicted"/>
<keyword evidence="12" id="KW-1185">Reference proteome</keyword>
<feature type="transmembrane region" description="Helical" evidence="9">
    <location>
        <begin position="170"/>
        <end position="192"/>
    </location>
</feature>
<dbReference type="PIRSF" id="PIRSF005091">
    <property type="entry name" value="Mmb_sulf_HI1246"/>
    <property type="match status" value="1"/>
</dbReference>
<feature type="transmembrane region" description="Helical" evidence="9">
    <location>
        <begin position="81"/>
        <end position="105"/>
    </location>
</feature>
<dbReference type="InterPro" id="IPR012160">
    <property type="entry name" value="LtaS-like"/>
</dbReference>
<dbReference type="AlphaFoldDB" id="A0A328BWL5"/>
<keyword evidence="7" id="KW-0479">Metal-binding</keyword>
<protein>
    <submittedName>
        <fullName evidence="11">Phosphoglycerol transferase I</fullName>
    </submittedName>
</protein>
<dbReference type="Proteomes" id="UP000248689">
    <property type="component" value="Unassembled WGS sequence"/>
</dbReference>
<keyword evidence="3 9" id="KW-0812">Transmembrane</keyword>
<evidence type="ECO:0000256" key="8">
    <source>
        <dbReference type="PIRSR" id="PIRSR005091-3"/>
    </source>
</evidence>
<evidence type="ECO:0000256" key="5">
    <source>
        <dbReference type="ARBA" id="ARBA00023136"/>
    </source>
</evidence>
<keyword evidence="7" id="KW-0464">Manganese</keyword>
<name>A0A328BWL5_9PAST</name>
<feature type="transmembrane region" description="Helical" evidence="9">
    <location>
        <begin position="139"/>
        <end position="158"/>
    </location>
</feature>
<dbReference type="CDD" id="cd16015">
    <property type="entry name" value="LTA_synthase"/>
    <property type="match status" value="1"/>
</dbReference>
<keyword evidence="5 9" id="KW-0472">Membrane</keyword>
<feature type="domain" description="Sulfatase N-terminal" evidence="10">
    <location>
        <begin position="266"/>
        <end position="542"/>
    </location>
</feature>
<gene>
    <name evidence="11" type="ORF">C5N92_09515</name>
</gene>
<feature type="binding site" evidence="8">
    <location>
        <position position="492"/>
    </location>
    <ligand>
        <name>Mn(2+)</name>
        <dbReference type="ChEBI" id="CHEBI:29035"/>
    </ligand>
</feature>
<keyword evidence="4 9" id="KW-1133">Transmembrane helix</keyword>
<sequence>MTFIALPLKIIFFSLFSFFLCRFALYFMYPSYFLPLSASEVVQGFVKGVQFDSATTMLFLSPVLVLLSLPLSWIQKSTVRIMLSCVAGFILLGMLIYCLSDLAYFGEVQRHIGSEVLNISADKAALVEIAFSSRLEHTIYAFVFLTMLALLWYVIIIRPLKKSINLSSSWVIKIFAWLGLALLYFILFRGFILTSRPINLSDAFSGSKLQQANLSLNPVYMSYREIKNRLNQKPLNYVSSQELQSFAKNNPLVFQWHHPLNQPTKKNLVLILLESWSYKYIDGLSGSQHKVTPFMDSLISKSQVWDNYYAAGQRSIIGIQAILSSLPALPNQPTLGFGLELKQMSKIADIANQYDYRTIMMQSSARRSFHMDSIANALGFQEYYGKEDVPLLREYPQEQPRFGWDYDALQFFSQVINKKNQQPFFAFMFTGTTHEPFPNIGKEFELYPHDAKNEYGFLNTLKYSDWALEQFMKEAEKQEWYKNTIFIFTADHTLNAESDESLPEKFHIPLVIYTPDGSLTPKREQRLASQYDLFPSIMDLLGFNQPIYTYGKSLFSEEHNEQIMLNQGDVMGMVTSRNWLGFTEQGIQIKAKALTAEDNQSYENLKLKMQFADQLLRENRWDKSH</sequence>
<dbReference type="GO" id="GO:0016740">
    <property type="term" value="F:transferase activity"/>
    <property type="evidence" value="ECO:0007669"/>
    <property type="project" value="UniProtKB-KW"/>
</dbReference>
<accession>A0A328BWL5</accession>
<feature type="active site" evidence="6">
    <location>
        <position position="315"/>
    </location>
</feature>
<feature type="transmembrane region" description="Helical" evidence="9">
    <location>
        <begin position="54"/>
        <end position="74"/>
    </location>
</feature>
<keyword evidence="2" id="KW-1003">Cell membrane</keyword>
<dbReference type="SUPFAM" id="SSF53649">
    <property type="entry name" value="Alkaline phosphatase-like"/>
    <property type="match status" value="1"/>
</dbReference>
<dbReference type="InterPro" id="IPR050448">
    <property type="entry name" value="OpgB/LTA_synthase_biosynth"/>
</dbReference>
<feature type="binding site" evidence="8">
    <location>
        <position position="491"/>
    </location>
    <ligand>
        <name>Mn(2+)</name>
        <dbReference type="ChEBI" id="CHEBI:29035"/>
    </ligand>
</feature>
<feature type="binding site" evidence="7">
    <location>
        <position position="434"/>
    </location>
    <ligand>
        <name>substrate</name>
    </ligand>
</feature>
<organism evidence="11 12">
    <name type="scientific">Glaesserella australis</name>
    <dbReference type="NCBI Taxonomy" id="2094024"/>
    <lineage>
        <taxon>Bacteria</taxon>
        <taxon>Pseudomonadati</taxon>
        <taxon>Pseudomonadota</taxon>
        <taxon>Gammaproteobacteria</taxon>
        <taxon>Pasteurellales</taxon>
        <taxon>Pasteurellaceae</taxon>
        <taxon>Glaesserella</taxon>
    </lineage>
</organism>
<dbReference type="Gene3D" id="3.40.720.10">
    <property type="entry name" value="Alkaline Phosphatase, subunit A"/>
    <property type="match status" value="1"/>
</dbReference>
<evidence type="ECO:0000256" key="7">
    <source>
        <dbReference type="PIRSR" id="PIRSR005091-2"/>
    </source>
</evidence>
<feature type="transmembrane region" description="Helical" evidence="9">
    <location>
        <begin position="12"/>
        <end position="34"/>
    </location>
</feature>
<evidence type="ECO:0000313" key="12">
    <source>
        <dbReference type="Proteomes" id="UP000248689"/>
    </source>
</evidence>
<comment type="caution">
    <text evidence="11">The sequence shown here is derived from an EMBL/GenBank/DDBJ whole genome shotgun (WGS) entry which is preliminary data.</text>
</comment>
<dbReference type="GO" id="GO:0046872">
    <property type="term" value="F:metal ion binding"/>
    <property type="evidence" value="ECO:0007669"/>
    <property type="project" value="UniProtKB-KW"/>
</dbReference>
<dbReference type="Pfam" id="PF00884">
    <property type="entry name" value="Sulfatase"/>
    <property type="match status" value="1"/>
</dbReference>
<dbReference type="GO" id="GO:0005886">
    <property type="term" value="C:plasma membrane"/>
    <property type="evidence" value="ECO:0007669"/>
    <property type="project" value="UniProtKB-SubCell"/>
</dbReference>
<dbReference type="InterPro" id="IPR017850">
    <property type="entry name" value="Alkaline_phosphatase_core_sf"/>
</dbReference>
<reference evidence="12" key="1">
    <citation type="submission" date="2018-02" db="EMBL/GenBank/DDBJ databases">
        <title>Glaesserella australis sp. nov., isolated from the lungs of pigs.</title>
        <authorList>
            <person name="Turni C."/>
            <person name="Christensen H."/>
        </authorList>
    </citation>
    <scope>NUCLEOTIDE SEQUENCE [LARGE SCALE GENOMIC DNA]</scope>
    <source>
        <strain evidence="12">HS4635</strain>
    </source>
</reference>
<dbReference type="OrthoDB" id="9760224at2"/>